<comment type="caution">
    <text evidence="2">The sequence shown here is derived from an EMBL/GenBank/DDBJ whole genome shotgun (WGS) entry which is preliminary data.</text>
</comment>
<evidence type="ECO:0000256" key="1">
    <source>
        <dbReference type="SAM" id="MobiDB-lite"/>
    </source>
</evidence>
<reference evidence="2 3" key="1">
    <citation type="submission" date="2020-05" db="EMBL/GenBank/DDBJ databases">
        <title>Whole genome shotgun sequence of Streptomyces microflavus NBRC 13062.</title>
        <authorList>
            <person name="Komaki H."/>
            <person name="Tamura T."/>
        </authorList>
    </citation>
    <scope>NUCLEOTIDE SEQUENCE [LARGE SCALE GENOMIC DNA]</scope>
    <source>
        <strain evidence="2 3">NBRC 13062</strain>
    </source>
</reference>
<feature type="compositionally biased region" description="Basic and acidic residues" evidence="1">
    <location>
        <begin position="54"/>
        <end position="63"/>
    </location>
</feature>
<dbReference type="EMBL" id="BLWD01000001">
    <property type="protein sequence ID" value="GFN09013.1"/>
    <property type="molecule type" value="Genomic_DNA"/>
</dbReference>
<evidence type="ECO:0000313" key="3">
    <source>
        <dbReference type="Proteomes" id="UP000498740"/>
    </source>
</evidence>
<dbReference type="Proteomes" id="UP000498740">
    <property type="component" value="Unassembled WGS sequence"/>
</dbReference>
<organism evidence="2 3">
    <name type="scientific">Streptomyces microflavus</name>
    <name type="common">Streptomyces lipmanii</name>
    <dbReference type="NCBI Taxonomy" id="1919"/>
    <lineage>
        <taxon>Bacteria</taxon>
        <taxon>Bacillati</taxon>
        <taxon>Actinomycetota</taxon>
        <taxon>Actinomycetes</taxon>
        <taxon>Kitasatosporales</taxon>
        <taxon>Streptomycetaceae</taxon>
        <taxon>Streptomyces</taxon>
    </lineage>
</organism>
<sequence length="63" mass="6867">MPGLPKLRVSQFWSVTPAPTFQLPASKANGPVVTRRSPGLPLPPRKSSAQSEEVVERSRVQSQ</sequence>
<dbReference type="AlphaFoldDB" id="A0A7J0D2N0"/>
<feature type="region of interest" description="Disordered" evidence="1">
    <location>
        <begin position="21"/>
        <end position="63"/>
    </location>
</feature>
<accession>A0A7J0D2N0</accession>
<evidence type="ECO:0000313" key="2">
    <source>
        <dbReference type="EMBL" id="GFN09013.1"/>
    </source>
</evidence>
<gene>
    <name evidence="2" type="ORF">Smic_75690</name>
</gene>
<protein>
    <submittedName>
        <fullName evidence="2">Uncharacterized protein</fullName>
    </submittedName>
</protein>
<name>A0A7J0D2N0_STRMI</name>
<proteinExistence type="predicted"/>